<accession>A0A9N8V4J5</accession>
<reference evidence="4" key="1">
    <citation type="submission" date="2021-06" db="EMBL/GenBank/DDBJ databases">
        <authorList>
            <person name="Kallberg Y."/>
            <person name="Tangrot J."/>
            <person name="Rosling A."/>
        </authorList>
    </citation>
    <scope>NUCLEOTIDE SEQUENCE</scope>
    <source>
        <strain evidence="4">MT106</strain>
    </source>
</reference>
<dbReference type="OrthoDB" id="153872at2759"/>
<comment type="caution">
    <text evidence="4">The sequence shown here is derived from an EMBL/GenBank/DDBJ whole genome shotgun (WGS) entry which is preliminary data.</text>
</comment>
<keyword evidence="5" id="KW-1185">Reference proteome</keyword>
<evidence type="ECO:0000313" key="5">
    <source>
        <dbReference type="Proteomes" id="UP000789831"/>
    </source>
</evidence>
<feature type="compositionally biased region" description="Basic and acidic residues" evidence="3">
    <location>
        <begin position="307"/>
        <end position="323"/>
    </location>
</feature>
<dbReference type="GO" id="GO:0003729">
    <property type="term" value="F:mRNA binding"/>
    <property type="evidence" value="ECO:0007669"/>
    <property type="project" value="InterPro"/>
</dbReference>
<dbReference type="GO" id="GO:0005685">
    <property type="term" value="C:U1 snRNP"/>
    <property type="evidence" value="ECO:0007669"/>
    <property type="project" value="InterPro"/>
</dbReference>
<dbReference type="InterPro" id="IPR004882">
    <property type="entry name" value="Luc7-rel"/>
</dbReference>
<dbReference type="Proteomes" id="UP000789831">
    <property type="component" value="Unassembled WGS sequence"/>
</dbReference>
<comment type="similarity">
    <text evidence="1">Belongs to the Luc7 family.</text>
</comment>
<feature type="compositionally biased region" description="Basic and acidic residues" evidence="3">
    <location>
        <begin position="233"/>
        <end position="277"/>
    </location>
</feature>
<feature type="region of interest" description="Disordered" evidence="3">
    <location>
        <begin position="225"/>
        <end position="323"/>
    </location>
</feature>
<evidence type="ECO:0000256" key="2">
    <source>
        <dbReference type="SAM" id="Coils"/>
    </source>
</evidence>
<sequence length="323" mass="38727">MDYQRQLLEELMSPFETTSKHNFWDDAVCKHYLVKFCPNTLFTNTKSDLGPCTKVHDEKLRKQYLERPDREKYGYEIKFYDHLQALCNDLDKKIRKGKDRLNVRPDDSLLNPNKDEKEEKMVILDEKVKDLLIKVEEAGEEGRVQEAQTLTKEVEALQKELDFLKNSDDSNPLFKQERRMLVCDVCGAFLVTNDTSNRLEAHWSGKQHTGYKQIRETLQEWKQLRSSLSSRDTGSRDIGNRDIGGYREHRRDYHRHEPYSRNYRKDKPRERELHHYDQSQQQQQKSPTPPQNYEQERRRGSRGSSSDYRRDRDDRGYRRYRDD</sequence>
<evidence type="ECO:0000256" key="1">
    <source>
        <dbReference type="ARBA" id="ARBA00005655"/>
    </source>
</evidence>
<dbReference type="PANTHER" id="PTHR12375">
    <property type="entry name" value="RNA-BINDING PROTEIN LUC7-RELATED"/>
    <property type="match status" value="1"/>
</dbReference>
<protein>
    <submittedName>
        <fullName evidence="4">2705_t:CDS:1</fullName>
    </submittedName>
</protein>
<evidence type="ECO:0000256" key="3">
    <source>
        <dbReference type="SAM" id="MobiDB-lite"/>
    </source>
</evidence>
<name>A0A9N8V4J5_9GLOM</name>
<dbReference type="AlphaFoldDB" id="A0A9N8V4J5"/>
<dbReference type="GO" id="GO:0006376">
    <property type="term" value="P:mRNA splice site recognition"/>
    <property type="evidence" value="ECO:0007669"/>
    <property type="project" value="InterPro"/>
</dbReference>
<proteinExistence type="inferred from homology"/>
<evidence type="ECO:0000313" key="4">
    <source>
        <dbReference type="EMBL" id="CAG8436396.1"/>
    </source>
</evidence>
<feature type="coiled-coil region" evidence="2">
    <location>
        <begin position="114"/>
        <end position="167"/>
    </location>
</feature>
<dbReference type="Pfam" id="PF03194">
    <property type="entry name" value="LUC7"/>
    <property type="match status" value="1"/>
</dbReference>
<dbReference type="EMBL" id="CAJVPL010000033">
    <property type="protein sequence ID" value="CAG8436396.1"/>
    <property type="molecule type" value="Genomic_DNA"/>
</dbReference>
<keyword evidence="2" id="KW-0175">Coiled coil</keyword>
<organism evidence="4 5">
    <name type="scientific">Ambispora gerdemannii</name>
    <dbReference type="NCBI Taxonomy" id="144530"/>
    <lineage>
        <taxon>Eukaryota</taxon>
        <taxon>Fungi</taxon>
        <taxon>Fungi incertae sedis</taxon>
        <taxon>Mucoromycota</taxon>
        <taxon>Glomeromycotina</taxon>
        <taxon>Glomeromycetes</taxon>
        <taxon>Archaeosporales</taxon>
        <taxon>Ambisporaceae</taxon>
        <taxon>Ambispora</taxon>
    </lineage>
</organism>
<gene>
    <name evidence="4" type="ORF">AGERDE_LOCUS653</name>
</gene>